<dbReference type="EMBL" id="JABSTQ010009265">
    <property type="protein sequence ID" value="KAG0431041.1"/>
    <property type="molecule type" value="Genomic_DNA"/>
</dbReference>
<keyword evidence="2" id="KW-1185">Reference proteome</keyword>
<dbReference type="Proteomes" id="UP000805193">
    <property type="component" value="Unassembled WGS sequence"/>
</dbReference>
<accession>A0AC60QCC5</accession>
<evidence type="ECO:0000313" key="2">
    <source>
        <dbReference type="Proteomes" id="UP000805193"/>
    </source>
</evidence>
<reference evidence="1 2" key="1">
    <citation type="journal article" date="2020" name="Cell">
        <title>Large-Scale Comparative Analyses of Tick Genomes Elucidate Their Genetic Diversity and Vector Capacities.</title>
        <authorList>
            <consortium name="Tick Genome and Microbiome Consortium (TIGMIC)"/>
            <person name="Jia N."/>
            <person name="Wang J."/>
            <person name="Shi W."/>
            <person name="Du L."/>
            <person name="Sun Y."/>
            <person name="Zhan W."/>
            <person name="Jiang J.F."/>
            <person name="Wang Q."/>
            <person name="Zhang B."/>
            <person name="Ji P."/>
            <person name="Bell-Sakyi L."/>
            <person name="Cui X.M."/>
            <person name="Yuan T.T."/>
            <person name="Jiang B.G."/>
            <person name="Yang W.F."/>
            <person name="Lam T.T."/>
            <person name="Chang Q.C."/>
            <person name="Ding S.J."/>
            <person name="Wang X.J."/>
            <person name="Zhu J.G."/>
            <person name="Ruan X.D."/>
            <person name="Zhao L."/>
            <person name="Wei J.T."/>
            <person name="Ye R.Z."/>
            <person name="Que T.C."/>
            <person name="Du C.H."/>
            <person name="Zhou Y.H."/>
            <person name="Cheng J.X."/>
            <person name="Dai P.F."/>
            <person name="Guo W.B."/>
            <person name="Han X.H."/>
            <person name="Huang E.J."/>
            <person name="Li L.F."/>
            <person name="Wei W."/>
            <person name="Gao Y.C."/>
            <person name="Liu J.Z."/>
            <person name="Shao H.Z."/>
            <person name="Wang X."/>
            <person name="Wang C.C."/>
            <person name="Yang T.C."/>
            <person name="Huo Q.B."/>
            <person name="Li W."/>
            <person name="Chen H.Y."/>
            <person name="Chen S.E."/>
            <person name="Zhou L.G."/>
            <person name="Ni X.B."/>
            <person name="Tian J.H."/>
            <person name="Sheng Y."/>
            <person name="Liu T."/>
            <person name="Pan Y.S."/>
            <person name="Xia L.Y."/>
            <person name="Li J."/>
            <person name="Zhao F."/>
            <person name="Cao W.C."/>
        </authorList>
    </citation>
    <scope>NUCLEOTIDE SEQUENCE [LARGE SCALE GENOMIC DNA]</scope>
    <source>
        <strain evidence="1">Iper-2018</strain>
    </source>
</reference>
<sequence>LECPEGNVVEPGTKLFFVTDRKFIWCSSDQKIVLKTTSMERALVLFLEVYYYIKYINTYPFKSHVGTPIINHEYDFKNGWLTACQPYCTDSKTYILPRSMQ</sequence>
<gene>
    <name evidence="1" type="ORF">HPB47_022160</name>
</gene>
<name>A0AC60QCC5_IXOPE</name>
<proteinExistence type="predicted"/>
<protein>
    <submittedName>
        <fullName evidence="1">Uncharacterized protein</fullName>
    </submittedName>
</protein>
<organism evidence="1 2">
    <name type="scientific">Ixodes persulcatus</name>
    <name type="common">Taiga tick</name>
    <dbReference type="NCBI Taxonomy" id="34615"/>
    <lineage>
        <taxon>Eukaryota</taxon>
        <taxon>Metazoa</taxon>
        <taxon>Ecdysozoa</taxon>
        <taxon>Arthropoda</taxon>
        <taxon>Chelicerata</taxon>
        <taxon>Arachnida</taxon>
        <taxon>Acari</taxon>
        <taxon>Parasitiformes</taxon>
        <taxon>Ixodida</taxon>
        <taxon>Ixodoidea</taxon>
        <taxon>Ixodidae</taxon>
        <taxon>Ixodinae</taxon>
        <taxon>Ixodes</taxon>
    </lineage>
</organism>
<comment type="caution">
    <text evidence="1">The sequence shown here is derived from an EMBL/GenBank/DDBJ whole genome shotgun (WGS) entry which is preliminary data.</text>
</comment>
<evidence type="ECO:0000313" key="1">
    <source>
        <dbReference type="EMBL" id="KAG0431041.1"/>
    </source>
</evidence>
<feature type="non-terminal residue" evidence="1">
    <location>
        <position position="1"/>
    </location>
</feature>